<proteinExistence type="predicted"/>
<dbReference type="EMBL" id="BMEY01000001">
    <property type="protein sequence ID" value="GGA62027.1"/>
    <property type="molecule type" value="Genomic_DNA"/>
</dbReference>
<protein>
    <submittedName>
        <fullName evidence="2">Uncharacterized protein</fullName>
    </submittedName>
</protein>
<dbReference type="Gene3D" id="3.40.50.880">
    <property type="match status" value="1"/>
</dbReference>
<dbReference type="SUPFAM" id="SSF52317">
    <property type="entry name" value="Class I glutamine amidotransferase-like"/>
    <property type="match status" value="1"/>
</dbReference>
<feature type="transmembrane region" description="Helical" evidence="1">
    <location>
        <begin position="393"/>
        <end position="415"/>
    </location>
</feature>
<feature type="transmembrane region" description="Helical" evidence="1">
    <location>
        <begin position="367"/>
        <end position="386"/>
    </location>
</feature>
<dbReference type="RefSeq" id="WP_188382856.1">
    <property type="nucleotide sequence ID" value="NZ_BMEY01000001.1"/>
</dbReference>
<accession>A0A916W334</accession>
<dbReference type="InterPro" id="IPR029062">
    <property type="entry name" value="Class_I_gatase-like"/>
</dbReference>
<evidence type="ECO:0000313" key="2">
    <source>
        <dbReference type="EMBL" id="GGA62027.1"/>
    </source>
</evidence>
<keyword evidence="1" id="KW-0812">Transmembrane</keyword>
<reference evidence="2" key="2">
    <citation type="submission" date="2020-09" db="EMBL/GenBank/DDBJ databases">
        <authorList>
            <person name="Sun Q."/>
            <person name="Zhou Y."/>
        </authorList>
    </citation>
    <scope>NUCLEOTIDE SEQUENCE</scope>
    <source>
        <strain evidence="2">CGMCC 1.12408</strain>
    </source>
</reference>
<gene>
    <name evidence="2" type="ORF">GCM10008025_02450</name>
</gene>
<keyword evidence="1" id="KW-1133">Transmembrane helix</keyword>
<dbReference type="Proteomes" id="UP000613512">
    <property type="component" value="Unassembled WGS sequence"/>
</dbReference>
<name>A0A916W334_9BACI</name>
<reference evidence="2" key="1">
    <citation type="journal article" date="2014" name="Int. J. Syst. Evol. Microbiol.">
        <title>Complete genome sequence of Corynebacterium casei LMG S-19264T (=DSM 44701T), isolated from a smear-ripened cheese.</title>
        <authorList>
            <consortium name="US DOE Joint Genome Institute (JGI-PGF)"/>
            <person name="Walter F."/>
            <person name="Albersmeier A."/>
            <person name="Kalinowski J."/>
            <person name="Ruckert C."/>
        </authorList>
    </citation>
    <scope>NUCLEOTIDE SEQUENCE</scope>
    <source>
        <strain evidence="2">CGMCC 1.12408</strain>
    </source>
</reference>
<keyword evidence="3" id="KW-1185">Reference proteome</keyword>
<evidence type="ECO:0000256" key="1">
    <source>
        <dbReference type="SAM" id="Phobius"/>
    </source>
</evidence>
<keyword evidence="1" id="KW-0472">Membrane</keyword>
<comment type="caution">
    <text evidence="2">The sequence shown here is derived from an EMBL/GenBank/DDBJ whole genome shotgun (WGS) entry which is preliminary data.</text>
</comment>
<sequence length="814" mass="91154">MRKSLLVLILFCICLVILPIVVTAEEQLEVHITYGIDGKVKKGKGFPVTVKVQNNGESVSGDLVFYSSPSYDSVGNVVVPVEFPKGEETTVAVSIPGLNDYYFGSQGTTQTYVRFYEGSWEEGKEVTLKGNTKTRPSFLPEQRIVIGALTNDPDSLNALKTLRYKGESVEFFHITKDNVANDAMGLGLFDVIVLNNYQIASLSDEQIDAIYNWTTSGGHLMIGSDPFLQQHNRLKDMLLMEIKEQASFSDLNFLKLSEDEELPNFENLEIHSGDIVDDVHVIYSDHSLPMVLNKTFGLGEVTQFAFNLSSESITKWENYSNWLSQVFQQTVDVNYYGHNNYMRDDLTYRFQNVAQMYPSLFIPVQPLVILFIIYLIVLIPALYFLLKKLDKREIAWIIIPAVAVLSSIAIFIVGAKDRIGGSQINHVNLIAIDENGKGNGFGAFSVLTSSGGDYPLTIKSNSFDAFPINQYSSYESESMRQLPMVEKGRQQTLITYQDVEYWSIRSALGPIKSLETGELDTDLWVENNQLIGSVTSNLSFDLEDAYLLSGSKAYELGPIQAGETISVDIKLDSNNVQDIIGAPRSNLANKVIPGYYNQGYGGMSEPKGKNSIEEWKKYELLDSSLYFDLQPTDKKQPIIAGFTKDKLVDITLDKSLKKYNSLSVVTQGVHVDIRSLQGGEFKLSRDEMRPELSILSNNQGFIHHNGLMYDDNFASVDQGEYQLVYQLPVEMNLDHITITKLRVTHPISADTEFSIYQPETGEFVLLDGSQTTLEEDVSSYISEEGKIIITFVKTGMTNPDVTIPMLEVEGVYNQ</sequence>
<organism evidence="2 3">
    <name type="scientific">Ornithinibacillus halotolerans</name>
    <dbReference type="NCBI Taxonomy" id="1274357"/>
    <lineage>
        <taxon>Bacteria</taxon>
        <taxon>Bacillati</taxon>
        <taxon>Bacillota</taxon>
        <taxon>Bacilli</taxon>
        <taxon>Bacillales</taxon>
        <taxon>Bacillaceae</taxon>
        <taxon>Ornithinibacillus</taxon>
    </lineage>
</organism>
<dbReference type="AlphaFoldDB" id="A0A916W334"/>
<evidence type="ECO:0000313" key="3">
    <source>
        <dbReference type="Proteomes" id="UP000613512"/>
    </source>
</evidence>